<comment type="similarity">
    <text evidence="2">Belongs to the NADH dehydrogenase family.</text>
</comment>
<evidence type="ECO:0000256" key="5">
    <source>
        <dbReference type="ARBA" id="ARBA00023002"/>
    </source>
</evidence>
<sequence length="401" mass="42537">MRVAVFGAGYAGLTLARELESSLPESVDLVVVDEDASHLVQHELHRVVRHPGLAEEIVVDLDDVLDRATVREATVIDLDTAAGVATLEEDGTTEALSYDAGAVCLGAETNYYDLDGVAERATPLKRLTDAEAVRAEFLDAVDAGTVDDPARVVVGGAGLSGVQVAGELAALAREEGARDAVEVVLLEQEDSVAPNFPENFQRAVREELDARDVRVETGRAVANADDETIAFADESTQDYDQFVWTGGIRGPDALRGERPVVRGNLRYEDGTFVVGDAGRIVDTDGQAVPASAQAAIREAGVAADNIVRLVDHERSGEGGFEPRLDGYRFDSLGWLVSVGDGAVAQVGPKVLRGRSAKALKTTVGAGYLSSVGAVENAADLVREEVGWPDEDVEELAMDDDR</sequence>
<dbReference type="InterPro" id="IPR036188">
    <property type="entry name" value="FAD/NAD-bd_sf"/>
</dbReference>
<dbReference type="PANTHER" id="PTHR42913">
    <property type="entry name" value="APOPTOSIS-INDUCING FACTOR 1"/>
    <property type="match status" value="1"/>
</dbReference>
<evidence type="ECO:0000256" key="4">
    <source>
        <dbReference type="ARBA" id="ARBA00022827"/>
    </source>
</evidence>
<evidence type="ECO:0000256" key="2">
    <source>
        <dbReference type="ARBA" id="ARBA00005272"/>
    </source>
</evidence>
<reference evidence="7 8" key="1">
    <citation type="submission" date="2020-12" db="EMBL/GenBank/DDBJ databases">
        <title>Halosimplex halophilum sp. nov. and Halosimplex salinum sp. nov., two new members of the genus Halosimplex.</title>
        <authorList>
            <person name="Cui H.L."/>
        </authorList>
    </citation>
    <scope>NUCLEOTIDE SEQUENCE [LARGE SCALE GENOMIC DNA]</scope>
    <source>
        <strain evidence="7 8">YGH94</strain>
    </source>
</reference>
<name>A0A7T3KVU7_9EURY</name>
<keyword evidence="4" id="KW-0274">FAD</keyword>
<dbReference type="RefSeq" id="WP_198062443.1">
    <property type="nucleotide sequence ID" value="NZ_CP065856.1"/>
</dbReference>
<dbReference type="SUPFAM" id="SSF51905">
    <property type="entry name" value="FAD/NAD(P)-binding domain"/>
    <property type="match status" value="2"/>
</dbReference>
<dbReference type="EMBL" id="CP065856">
    <property type="protein sequence ID" value="QPV63657.1"/>
    <property type="molecule type" value="Genomic_DNA"/>
</dbReference>
<keyword evidence="3" id="KW-0285">Flavoprotein</keyword>
<protein>
    <submittedName>
        <fullName evidence="7">FAD-dependent oxidoreductase</fullName>
    </submittedName>
</protein>
<dbReference type="GO" id="GO:0019646">
    <property type="term" value="P:aerobic electron transport chain"/>
    <property type="evidence" value="ECO:0007669"/>
    <property type="project" value="TreeGrafter"/>
</dbReference>
<evidence type="ECO:0000256" key="1">
    <source>
        <dbReference type="ARBA" id="ARBA00001974"/>
    </source>
</evidence>
<keyword evidence="5" id="KW-0560">Oxidoreductase</keyword>
<dbReference type="KEGG" id="hlt:I7X12_03225"/>
<dbReference type="AlphaFoldDB" id="A0A7T3KVU7"/>
<dbReference type="Proteomes" id="UP000595001">
    <property type="component" value="Chromosome"/>
</dbReference>
<evidence type="ECO:0000313" key="8">
    <source>
        <dbReference type="Proteomes" id="UP000595001"/>
    </source>
</evidence>
<dbReference type="OrthoDB" id="38899at2157"/>
<dbReference type="InterPro" id="IPR051169">
    <property type="entry name" value="NADH-Q_oxidoreductase"/>
</dbReference>
<dbReference type="GO" id="GO:0003955">
    <property type="term" value="F:NAD(P)H dehydrogenase (quinone) activity"/>
    <property type="evidence" value="ECO:0007669"/>
    <property type="project" value="TreeGrafter"/>
</dbReference>
<feature type="domain" description="FAD/NAD(P)-binding" evidence="6">
    <location>
        <begin position="1"/>
        <end position="298"/>
    </location>
</feature>
<dbReference type="PANTHER" id="PTHR42913:SF3">
    <property type="entry name" value="64 KDA MITOCHONDRIAL NADH DEHYDROGENASE (EUROFUNG)"/>
    <property type="match status" value="1"/>
</dbReference>
<accession>A0A7T3KVU7</accession>
<dbReference type="Gene3D" id="3.50.50.100">
    <property type="match status" value="1"/>
</dbReference>
<evidence type="ECO:0000256" key="3">
    <source>
        <dbReference type="ARBA" id="ARBA00022630"/>
    </source>
</evidence>
<dbReference type="Pfam" id="PF07992">
    <property type="entry name" value="Pyr_redox_2"/>
    <property type="match status" value="1"/>
</dbReference>
<keyword evidence="8" id="KW-1185">Reference proteome</keyword>
<dbReference type="InterPro" id="IPR023753">
    <property type="entry name" value="FAD/NAD-binding_dom"/>
</dbReference>
<proteinExistence type="inferred from homology"/>
<gene>
    <name evidence="7" type="ORF">I7X12_03225</name>
</gene>
<organism evidence="7 8">
    <name type="scientific">Halosimplex litoreum</name>
    <dbReference type="NCBI Taxonomy" id="1198301"/>
    <lineage>
        <taxon>Archaea</taxon>
        <taxon>Methanobacteriati</taxon>
        <taxon>Methanobacteriota</taxon>
        <taxon>Stenosarchaea group</taxon>
        <taxon>Halobacteria</taxon>
        <taxon>Halobacteriales</taxon>
        <taxon>Haloarculaceae</taxon>
        <taxon>Halosimplex</taxon>
    </lineage>
</organism>
<evidence type="ECO:0000313" key="7">
    <source>
        <dbReference type="EMBL" id="QPV63657.1"/>
    </source>
</evidence>
<dbReference type="GeneID" id="60587472"/>
<comment type="cofactor">
    <cofactor evidence="1">
        <name>FAD</name>
        <dbReference type="ChEBI" id="CHEBI:57692"/>
    </cofactor>
</comment>
<evidence type="ECO:0000259" key="6">
    <source>
        <dbReference type="Pfam" id="PF07992"/>
    </source>
</evidence>